<feature type="region of interest" description="Disordered" evidence="1">
    <location>
        <begin position="300"/>
        <end position="379"/>
    </location>
</feature>
<protein>
    <submittedName>
        <fullName evidence="2">Uncharacterized protein</fullName>
    </submittedName>
</protein>
<feature type="compositionally biased region" description="Low complexity" evidence="1">
    <location>
        <begin position="132"/>
        <end position="141"/>
    </location>
</feature>
<sequence>MQRKPKLTVHERLRMAGPGDKPPTAREIARSLRTLQEARVELSPDAYITWTCLIDEEIEALSLGVTNLARRFKVDRSSLYRGLRKLKDAGYVDYDEGPPFKKTVIHLQVAMIAKGNNHIYKSGSTVFTIPTQAPAPSSTSPVLTVISRPEPSPKSATNPDPNPTNLPADGLNPPELLNTCRVAPLQHAQVPHYLNQPELEPTVQPPEIVEDKDPLWGTGANGKPGRWKNGTRQYNTPISSLFKKSDQEISLPDLPSFTPVPHRKCSVPSKCSVPPAVDAISPAVDKSVSPAVDRSVDSSAVDAIPSAGPDSAPVPLSPAAGALPLEGPPLSRTEEDRPAAEASGLVDVAKLKRRRSPAAREAAKRRSLGAVTPVPPGTKRNPLPVPAVVYGFTLKGEARKILLDRLAQGNRSKDRIAAVYALGDLARQKYAAWRRKQPGDSEFTVNFEDYEKQWKKLGVTCFQRGIQPAQVFDFWAKPENNFTRLNYPYKQIPFICGLTQIEAACDEAGTKRPLGAKAPPARVDAMHAYDPKKLHPELRQVLEDAGHDVSEKTDRHLMTTQGFARDLANGRHVHGSKILTERAKLVMHLFKENHDAD</sequence>
<evidence type="ECO:0000313" key="2">
    <source>
        <dbReference type="EMBL" id="KKN67561.1"/>
    </source>
</evidence>
<accession>A0A0F9V221</accession>
<evidence type="ECO:0000256" key="1">
    <source>
        <dbReference type="SAM" id="MobiDB-lite"/>
    </source>
</evidence>
<dbReference type="EMBL" id="LAZR01000471">
    <property type="protein sequence ID" value="KKN67561.1"/>
    <property type="molecule type" value="Genomic_DNA"/>
</dbReference>
<name>A0A0F9V221_9ZZZZ</name>
<dbReference type="AlphaFoldDB" id="A0A0F9V221"/>
<feature type="region of interest" description="Disordered" evidence="1">
    <location>
        <begin position="132"/>
        <end position="172"/>
    </location>
</feature>
<feature type="compositionally biased region" description="Basic residues" evidence="1">
    <location>
        <begin position="351"/>
        <end position="367"/>
    </location>
</feature>
<feature type="compositionally biased region" description="Polar residues" evidence="1">
    <location>
        <begin position="154"/>
        <end position="165"/>
    </location>
</feature>
<comment type="caution">
    <text evidence="2">The sequence shown here is derived from an EMBL/GenBank/DDBJ whole genome shotgun (WGS) entry which is preliminary data.</text>
</comment>
<feature type="compositionally biased region" description="Low complexity" evidence="1">
    <location>
        <begin position="311"/>
        <end position="331"/>
    </location>
</feature>
<proteinExistence type="predicted"/>
<gene>
    <name evidence="2" type="ORF">LCGC14_0460160</name>
</gene>
<feature type="region of interest" description="Disordered" evidence="1">
    <location>
        <begin position="209"/>
        <end position="233"/>
    </location>
</feature>
<organism evidence="2">
    <name type="scientific">marine sediment metagenome</name>
    <dbReference type="NCBI Taxonomy" id="412755"/>
    <lineage>
        <taxon>unclassified sequences</taxon>
        <taxon>metagenomes</taxon>
        <taxon>ecological metagenomes</taxon>
    </lineage>
</organism>
<reference evidence="2" key="1">
    <citation type="journal article" date="2015" name="Nature">
        <title>Complex archaea that bridge the gap between prokaryotes and eukaryotes.</title>
        <authorList>
            <person name="Spang A."/>
            <person name="Saw J.H."/>
            <person name="Jorgensen S.L."/>
            <person name="Zaremba-Niedzwiedzka K."/>
            <person name="Martijn J."/>
            <person name="Lind A.E."/>
            <person name="van Eijk R."/>
            <person name="Schleper C."/>
            <person name="Guy L."/>
            <person name="Ettema T.J."/>
        </authorList>
    </citation>
    <scope>NUCLEOTIDE SEQUENCE</scope>
</reference>